<feature type="region of interest" description="Disordered" evidence="1">
    <location>
        <begin position="1"/>
        <end position="32"/>
    </location>
</feature>
<dbReference type="InterPro" id="IPR018948">
    <property type="entry name" value="GTP-bd_TrmE_N"/>
</dbReference>
<proteinExistence type="predicted"/>
<feature type="domain" description="GTP-binding protein TrmE N-terminal" evidence="2">
    <location>
        <begin position="225"/>
        <end position="290"/>
    </location>
</feature>
<dbReference type="GO" id="GO:0005829">
    <property type="term" value="C:cytosol"/>
    <property type="evidence" value="ECO:0007669"/>
    <property type="project" value="TreeGrafter"/>
</dbReference>
<reference evidence="4 5" key="1">
    <citation type="journal article" date="2017" name="Mol. Biol. Evol.">
        <title>The 4-celled Tetrabaena socialis nuclear genome reveals the essential components for genetic control of cell number at the origin of multicellularity in the volvocine lineage.</title>
        <authorList>
            <person name="Featherston J."/>
            <person name="Arakaki Y."/>
            <person name="Hanschen E.R."/>
            <person name="Ferris P.J."/>
            <person name="Michod R.E."/>
            <person name="Olson B.J.S.C."/>
            <person name="Nozaki H."/>
            <person name="Durand P.M."/>
        </authorList>
    </citation>
    <scope>NUCLEOTIDE SEQUENCE [LARGE SCALE GENOMIC DNA]</scope>
    <source>
        <strain evidence="4 5">NIES-571</strain>
    </source>
</reference>
<sequence length="355" mass="35007">MLPGPSSSAGLHPGPAHPGSTHRGGSPCWLIPPPSGRHLSTLARRLVPAHAAHRGSSAGSGVSGVRGPAALRLPPCYLGQQGYGSGGPVAVTAAAAAVALWSPPPPGRRQTLAPCLGPGCGGGSGGSGGSSLPATAAVGCGLPRCCRGSGRASAPLQRRWMGRSSTIACAAAATPAELHRAASGGGAAAGSGSDGGGGGSSDGDAGGDAAADGGGAELATRGEDTIASVVTGMSHGAVSIIRLSGSDAVEVASRVFRPGGRARPGWRPATHRVYYGTAVDGEEQMLDEELDAALLRLAGAPEALMRLNESATSDLPLDFWTIDLRAALLALGEVSGEEVAEQVLDAVFSRFCIGK</sequence>
<dbReference type="SUPFAM" id="SSF116878">
    <property type="entry name" value="TrmE connector domain"/>
    <property type="match status" value="1"/>
</dbReference>
<feature type="compositionally biased region" description="Gly residues" evidence="1">
    <location>
        <begin position="183"/>
        <end position="216"/>
    </location>
</feature>
<organism evidence="4 5">
    <name type="scientific">Tetrabaena socialis</name>
    <dbReference type="NCBI Taxonomy" id="47790"/>
    <lineage>
        <taxon>Eukaryota</taxon>
        <taxon>Viridiplantae</taxon>
        <taxon>Chlorophyta</taxon>
        <taxon>core chlorophytes</taxon>
        <taxon>Chlorophyceae</taxon>
        <taxon>CS clade</taxon>
        <taxon>Chlamydomonadales</taxon>
        <taxon>Tetrabaenaceae</taxon>
        <taxon>Tetrabaena</taxon>
    </lineage>
</organism>
<evidence type="ECO:0000313" key="4">
    <source>
        <dbReference type="EMBL" id="PNH05163.1"/>
    </source>
</evidence>
<dbReference type="InterPro" id="IPR027368">
    <property type="entry name" value="MnmE_dom2"/>
</dbReference>
<feature type="region of interest" description="Disordered" evidence="1">
    <location>
        <begin position="182"/>
        <end position="216"/>
    </location>
</feature>
<gene>
    <name evidence="4" type="ORF">TSOC_008599</name>
</gene>
<dbReference type="InterPro" id="IPR025867">
    <property type="entry name" value="MnmE_helical"/>
</dbReference>
<comment type="caution">
    <text evidence="4">The sequence shown here is derived from an EMBL/GenBank/DDBJ whole genome shotgun (WGS) entry which is preliminary data.</text>
</comment>
<evidence type="ECO:0000259" key="3">
    <source>
        <dbReference type="Pfam" id="PF12631"/>
    </source>
</evidence>
<dbReference type="Gene3D" id="1.20.120.430">
    <property type="entry name" value="tRNA modification GTPase MnmE domain 2"/>
    <property type="match status" value="1"/>
</dbReference>
<dbReference type="EMBL" id="PGGS01000328">
    <property type="protein sequence ID" value="PNH05163.1"/>
    <property type="molecule type" value="Genomic_DNA"/>
</dbReference>
<dbReference type="Proteomes" id="UP000236333">
    <property type="component" value="Unassembled WGS sequence"/>
</dbReference>
<dbReference type="SUPFAM" id="SSF103025">
    <property type="entry name" value="Folate-binding domain"/>
    <property type="match status" value="1"/>
</dbReference>
<dbReference type="OrthoDB" id="188276at2759"/>
<dbReference type="Pfam" id="PF12631">
    <property type="entry name" value="MnmE_helical"/>
    <property type="match status" value="1"/>
</dbReference>
<dbReference type="PANTHER" id="PTHR42714:SF2">
    <property type="entry name" value="TRNA MODIFICATION GTPASE GTPBP3, MITOCHONDRIAL"/>
    <property type="match status" value="1"/>
</dbReference>
<feature type="domain" description="MnmE helical" evidence="3">
    <location>
        <begin position="297"/>
        <end position="352"/>
    </location>
</feature>
<evidence type="ECO:0000259" key="2">
    <source>
        <dbReference type="Pfam" id="PF10396"/>
    </source>
</evidence>
<dbReference type="GO" id="GO:0002098">
    <property type="term" value="P:tRNA wobble uridine modification"/>
    <property type="evidence" value="ECO:0007669"/>
    <property type="project" value="TreeGrafter"/>
</dbReference>
<evidence type="ECO:0000256" key="1">
    <source>
        <dbReference type="SAM" id="MobiDB-lite"/>
    </source>
</evidence>
<protein>
    <submittedName>
        <fullName evidence="4">tRNA modification GTPase MnmE</fullName>
    </submittedName>
</protein>
<dbReference type="AlphaFoldDB" id="A0A2J7ZY16"/>
<dbReference type="GO" id="GO:0030488">
    <property type="term" value="P:tRNA methylation"/>
    <property type="evidence" value="ECO:0007669"/>
    <property type="project" value="TreeGrafter"/>
</dbReference>
<keyword evidence="5" id="KW-1185">Reference proteome</keyword>
<name>A0A2J7ZY16_9CHLO</name>
<accession>A0A2J7ZY16</accession>
<dbReference type="Pfam" id="PF10396">
    <property type="entry name" value="TrmE_N"/>
    <property type="match status" value="1"/>
</dbReference>
<dbReference type="PANTHER" id="PTHR42714">
    <property type="entry name" value="TRNA MODIFICATION GTPASE GTPBP3"/>
    <property type="match status" value="1"/>
</dbReference>
<evidence type="ECO:0000313" key="5">
    <source>
        <dbReference type="Proteomes" id="UP000236333"/>
    </source>
</evidence>